<dbReference type="FunFam" id="3.20.20.10:FF:000002">
    <property type="entry name" value="Alanine racemase"/>
    <property type="match status" value="1"/>
</dbReference>
<dbReference type="Pfam" id="PF01168">
    <property type="entry name" value="Ala_racemase_N"/>
    <property type="match status" value="1"/>
</dbReference>
<protein>
    <recommendedName>
        <fullName evidence="4 7">Alanine racemase</fullName>
        <ecNumber evidence="4 7">5.1.1.1</ecNumber>
    </recommendedName>
</protein>
<evidence type="ECO:0000259" key="10">
    <source>
        <dbReference type="SMART" id="SM01005"/>
    </source>
</evidence>
<feature type="binding site" evidence="7 9">
    <location>
        <position position="130"/>
    </location>
    <ligand>
        <name>substrate</name>
    </ligand>
</feature>
<dbReference type="SUPFAM" id="SSF50621">
    <property type="entry name" value="Alanine racemase C-terminal domain-like"/>
    <property type="match status" value="1"/>
</dbReference>
<feature type="modified residue" description="N6-(pyridoxal phosphate)lysine" evidence="7 8">
    <location>
        <position position="34"/>
    </location>
</feature>
<dbReference type="NCBIfam" id="TIGR00492">
    <property type="entry name" value="alr"/>
    <property type="match status" value="1"/>
</dbReference>
<comment type="cofactor">
    <cofactor evidence="2 7 8">
        <name>pyridoxal 5'-phosphate</name>
        <dbReference type="ChEBI" id="CHEBI:597326"/>
    </cofactor>
</comment>
<dbReference type="FunFam" id="2.40.37.10:FF:000002">
    <property type="entry name" value="Alanine racemase"/>
    <property type="match status" value="1"/>
</dbReference>
<feature type="active site" description="Proton acceptor; specific for L-alanine" evidence="7">
    <location>
        <position position="255"/>
    </location>
</feature>
<comment type="similarity">
    <text evidence="3 7">Belongs to the alanine racemase family.</text>
</comment>
<evidence type="ECO:0000256" key="2">
    <source>
        <dbReference type="ARBA" id="ARBA00001933"/>
    </source>
</evidence>
<dbReference type="GO" id="GO:0005829">
    <property type="term" value="C:cytosol"/>
    <property type="evidence" value="ECO:0007669"/>
    <property type="project" value="TreeGrafter"/>
</dbReference>
<proteinExistence type="inferred from homology"/>
<feature type="domain" description="Alanine racemase C-terminal" evidence="10">
    <location>
        <begin position="234"/>
        <end position="357"/>
    </location>
</feature>
<evidence type="ECO:0000256" key="9">
    <source>
        <dbReference type="PIRSR" id="PIRSR600821-52"/>
    </source>
</evidence>
<evidence type="ECO:0000256" key="4">
    <source>
        <dbReference type="ARBA" id="ARBA00013089"/>
    </source>
</evidence>
<dbReference type="SUPFAM" id="SSF51419">
    <property type="entry name" value="PLP-binding barrel"/>
    <property type="match status" value="1"/>
</dbReference>
<keyword evidence="12" id="KW-1185">Reference proteome</keyword>
<dbReference type="PANTHER" id="PTHR30511">
    <property type="entry name" value="ALANINE RACEMASE"/>
    <property type="match status" value="1"/>
</dbReference>
<comment type="caution">
    <text evidence="11">The sequence shown here is derived from an EMBL/GenBank/DDBJ whole genome shotgun (WGS) entry which is preliminary data.</text>
</comment>
<comment type="catalytic activity">
    <reaction evidence="1 7">
        <text>L-alanine = D-alanine</text>
        <dbReference type="Rhea" id="RHEA:20249"/>
        <dbReference type="ChEBI" id="CHEBI:57416"/>
        <dbReference type="ChEBI" id="CHEBI:57972"/>
        <dbReference type="EC" id="5.1.1.1"/>
    </reaction>
</comment>
<dbReference type="GO" id="GO:0030170">
    <property type="term" value="F:pyridoxal phosphate binding"/>
    <property type="evidence" value="ECO:0007669"/>
    <property type="project" value="UniProtKB-UniRule"/>
</dbReference>
<keyword evidence="6 7" id="KW-0413">Isomerase</keyword>
<evidence type="ECO:0000256" key="3">
    <source>
        <dbReference type="ARBA" id="ARBA00007880"/>
    </source>
</evidence>
<dbReference type="Gene3D" id="2.40.37.10">
    <property type="entry name" value="Lyase, Ornithine Decarboxylase, Chain A, domain 1"/>
    <property type="match status" value="1"/>
</dbReference>
<dbReference type="EC" id="5.1.1.1" evidence="4 7"/>
<dbReference type="InterPro" id="IPR029066">
    <property type="entry name" value="PLP-binding_barrel"/>
</dbReference>
<dbReference type="AlphaFoldDB" id="A0A2T5IYT7"/>
<organism evidence="11 12">
    <name type="scientific">Agitococcus lubricus</name>
    <dbReference type="NCBI Taxonomy" id="1077255"/>
    <lineage>
        <taxon>Bacteria</taxon>
        <taxon>Pseudomonadati</taxon>
        <taxon>Pseudomonadota</taxon>
        <taxon>Gammaproteobacteria</taxon>
        <taxon>Moraxellales</taxon>
        <taxon>Moraxellaceae</taxon>
        <taxon>Agitococcus</taxon>
    </lineage>
</organism>
<name>A0A2T5IYT7_9GAMM</name>
<dbReference type="InterPro" id="IPR011079">
    <property type="entry name" value="Ala_racemase_C"/>
</dbReference>
<feature type="binding site" evidence="7 9">
    <location>
        <position position="303"/>
    </location>
    <ligand>
        <name>substrate</name>
    </ligand>
</feature>
<reference evidence="11 12" key="1">
    <citation type="submission" date="2018-04" db="EMBL/GenBank/DDBJ databases">
        <title>Genomic Encyclopedia of Archaeal and Bacterial Type Strains, Phase II (KMG-II): from individual species to whole genera.</title>
        <authorList>
            <person name="Goeker M."/>
        </authorList>
    </citation>
    <scope>NUCLEOTIDE SEQUENCE [LARGE SCALE GENOMIC DNA]</scope>
    <source>
        <strain evidence="11 12">DSM 5822</strain>
    </source>
</reference>
<gene>
    <name evidence="11" type="ORF">C8N29_10851</name>
</gene>
<dbReference type="OrthoDB" id="9813814at2"/>
<evidence type="ECO:0000256" key="1">
    <source>
        <dbReference type="ARBA" id="ARBA00000316"/>
    </source>
</evidence>
<accession>A0A2T5IYT7</accession>
<dbReference type="GO" id="GO:0008784">
    <property type="term" value="F:alanine racemase activity"/>
    <property type="evidence" value="ECO:0007669"/>
    <property type="project" value="UniProtKB-UniRule"/>
</dbReference>
<evidence type="ECO:0000313" key="12">
    <source>
        <dbReference type="Proteomes" id="UP000244223"/>
    </source>
</evidence>
<dbReference type="PRINTS" id="PR00992">
    <property type="entry name" value="ALARACEMASE"/>
</dbReference>
<dbReference type="RefSeq" id="WP_107865813.1">
    <property type="nucleotide sequence ID" value="NZ_QAON01000008.1"/>
</dbReference>
<dbReference type="EMBL" id="QAON01000008">
    <property type="protein sequence ID" value="PTQ89170.1"/>
    <property type="molecule type" value="Genomic_DNA"/>
</dbReference>
<dbReference type="InterPro" id="IPR009006">
    <property type="entry name" value="Ala_racemase/Decarboxylase_C"/>
</dbReference>
<dbReference type="Gene3D" id="3.20.20.10">
    <property type="entry name" value="Alanine racemase"/>
    <property type="match status" value="1"/>
</dbReference>
<dbReference type="CDD" id="cd06827">
    <property type="entry name" value="PLPDE_III_AR_proteobact"/>
    <property type="match status" value="1"/>
</dbReference>
<dbReference type="GO" id="GO:0030632">
    <property type="term" value="P:D-alanine biosynthetic process"/>
    <property type="evidence" value="ECO:0007669"/>
    <property type="project" value="UniProtKB-UniRule"/>
</dbReference>
<evidence type="ECO:0000313" key="11">
    <source>
        <dbReference type="EMBL" id="PTQ89170.1"/>
    </source>
</evidence>
<dbReference type="Pfam" id="PF00842">
    <property type="entry name" value="Ala_racemase_C"/>
    <property type="match status" value="1"/>
</dbReference>
<dbReference type="Proteomes" id="UP000244223">
    <property type="component" value="Unassembled WGS sequence"/>
</dbReference>
<feature type="active site" description="Proton acceptor; specific for D-alanine" evidence="7">
    <location>
        <position position="34"/>
    </location>
</feature>
<evidence type="ECO:0000256" key="7">
    <source>
        <dbReference type="HAMAP-Rule" id="MF_01201"/>
    </source>
</evidence>
<dbReference type="HAMAP" id="MF_01201">
    <property type="entry name" value="Ala_racemase"/>
    <property type="match status" value="1"/>
</dbReference>
<evidence type="ECO:0000256" key="6">
    <source>
        <dbReference type="ARBA" id="ARBA00023235"/>
    </source>
</evidence>
<dbReference type="PANTHER" id="PTHR30511:SF0">
    <property type="entry name" value="ALANINE RACEMASE, CATABOLIC-RELATED"/>
    <property type="match status" value="1"/>
</dbReference>
<comment type="function">
    <text evidence="7">Catalyzes the interconversion of L-alanine and D-alanine. May also act on other amino acids.</text>
</comment>
<evidence type="ECO:0000256" key="5">
    <source>
        <dbReference type="ARBA" id="ARBA00022898"/>
    </source>
</evidence>
<dbReference type="UniPathway" id="UPA00042">
    <property type="reaction ID" value="UER00497"/>
</dbReference>
<evidence type="ECO:0000256" key="8">
    <source>
        <dbReference type="PIRSR" id="PIRSR600821-50"/>
    </source>
</evidence>
<comment type="pathway">
    <text evidence="7">Amino-acid biosynthesis; D-alanine biosynthesis; D-alanine from L-alanine: step 1/1.</text>
</comment>
<dbReference type="InterPro" id="IPR001608">
    <property type="entry name" value="Ala_racemase_N"/>
</dbReference>
<keyword evidence="5 7" id="KW-0663">Pyridoxal phosphate</keyword>
<dbReference type="SMART" id="SM01005">
    <property type="entry name" value="Ala_racemase_C"/>
    <property type="match status" value="1"/>
</dbReference>
<sequence>MRDAQLIINRAALLHNLQLVKQYAPHSKVLAMVKANAYGHGALIIAQTLEPHVDALGVAFLAEAVALREAGIRCPIAILEGVFTPEELTQALDLGCYLVVHQAQQLDLLADYQGQHKTSIWFKIDSGMHRLGFLPQEAIPAYQRLQTIDCVRELILTSHFACADDLSSDKTREQLAVLDALHLQLHALARSFANSAAILAWPQSHHQWVRPGIMLYGSSPFATQTANDLQLQAVMHFQTKLIAIKHIAAGETVGYGSTWRADRATRLGVIAVGYGDGYPRHIQTGTPVLINGQRAPIVGRVSMDMLTVDITDIEAEYGDTVILWGDTLSIDEIATYAHTISYELACQITTRVERIIL</sequence>
<dbReference type="InterPro" id="IPR000821">
    <property type="entry name" value="Ala_racemase"/>
</dbReference>